<feature type="region of interest" description="Disordered" evidence="1">
    <location>
        <begin position="428"/>
        <end position="448"/>
    </location>
</feature>
<proteinExistence type="predicted"/>
<accession>A0A9W6UDJ5</accession>
<feature type="compositionally biased region" description="Polar residues" evidence="1">
    <location>
        <begin position="354"/>
        <end position="374"/>
    </location>
</feature>
<evidence type="ECO:0000313" key="3">
    <source>
        <dbReference type="Proteomes" id="UP001165083"/>
    </source>
</evidence>
<protein>
    <submittedName>
        <fullName evidence="2">Unnamed protein product</fullName>
    </submittedName>
</protein>
<evidence type="ECO:0000313" key="2">
    <source>
        <dbReference type="EMBL" id="GMF31101.1"/>
    </source>
</evidence>
<feature type="region of interest" description="Disordered" evidence="1">
    <location>
        <begin position="102"/>
        <end position="122"/>
    </location>
</feature>
<reference evidence="2" key="1">
    <citation type="submission" date="2023-04" db="EMBL/GenBank/DDBJ databases">
        <title>Phytophthora lilii NBRC 32176.</title>
        <authorList>
            <person name="Ichikawa N."/>
            <person name="Sato H."/>
            <person name="Tonouchi N."/>
        </authorList>
    </citation>
    <scope>NUCLEOTIDE SEQUENCE</scope>
    <source>
        <strain evidence="2">NBRC 32176</strain>
    </source>
</reference>
<keyword evidence="3" id="KW-1185">Reference proteome</keyword>
<feature type="compositionally biased region" description="Low complexity" evidence="1">
    <location>
        <begin position="381"/>
        <end position="390"/>
    </location>
</feature>
<evidence type="ECO:0000256" key="1">
    <source>
        <dbReference type="SAM" id="MobiDB-lite"/>
    </source>
</evidence>
<dbReference type="EMBL" id="BSXW01000881">
    <property type="protein sequence ID" value="GMF31101.1"/>
    <property type="molecule type" value="Genomic_DNA"/>
</dbReference>
<name>A0A9W6UDJ5_9STRA</name>
<dbReference type="OrthoDB" id="118656at2759"/>
<gene>
    <name evidence="2" type="ORF">Plil01_001330200</name>
</gene>
<sequence length="448" mass="49349">MSATSLSDTLSLALKTSVEMALWLRLMAVRMYARTDVRKPGTFSAKLTSSFQKSSNRHDCSMKPVCSAAATLAFYSSQQQQQPLKISLRLQRRESVARKASHLADALRDHRGGAREERGGQRHDALDQHSGHVLGIERGRVHVVQLEQRQVGVDVHGRVLHLLGQVGLQHGHVGRLAEAAAVVHRQQLLLRGGGALRHEVHDRLLLEGRHACWFSCAPLPVDWLGGIEDAISQARDRDRRGMSCMRKKNLAHSASLFTANREVSSLIIGPSHGYTRGAGSTACCLAVVGQRAHSVPPVVFVRSMDSGDRSALLCRSQRASTVSMGKKSMLRSPAVCAPHRLRSNQDDERDESSVDSCNVTAVTQKTMQHSSSYDNSRHEAATAATPRTTAELSRSKSVVVLRRCEDLNVRTGGFQKIEEAAHRLDIRRPRLPQQRCPGDQHTSQLPNE</sequence>
<feature type="compositionally biased region" description="Basic and acidic residues" evidence="1">
    <location>
        <begin position="105"/>
        <end position="122"/>
    </location>
</feature>
<dbReference type="Proteomes" id="UP001165083">
    <property type="component" value="Unassembled WGS sequence"/>
</dbReference>
<comment type="caution">
    <text evidence="2">The sequence shown here is derived from an EMBL/GenBank/DDBJ whole genome shotgun (WGS) entry which is preliminary data.</text>
</comment>
<feature type="region of interest" description="Disordered" evidence="1">
    <location>
        <begin position="333"/>
        <end position="395"/>
    </location>
</feature>
<dbReference type="AlphaFoldDB" id="A0A9W6UDJ5"/>
<organism evidence="2 3">
    <name type="scientific">Phytophthora lilii</name>
    <dbReference type="NCBI Taxonomy" id="2077276"/>
    <lineage>
        <taxon>Eukaryota</taxon>
        <taxon>Sar</taxon>
        <taxon>Stramenopiles</taxon>
        <taxon>Oomycota</taxon>
        <taxon>Peronosporomycetes</taxon>
        <taxon>Peronosporales</taxon>
        <taxon>Peronosporaceae</taxon>
        <taxon>Phytophthora</taxon>
    </lineage>
</organism>